<organism evidence="4 5">
    <name type="scientific">Flavobacterium pygoscelis</name>
    <dbReference type="NCBI Taxonomy" id="2893176"/>
    <lineage>
        <taxon>Bacteria</taxon>
        <taxon>Pseudomonadati</taxon>
        <taxon>Bacteroidota</taxon>
        <taxon>Flavobacteriia</taxon>
        <taxon>Flavobacteriales</taxon>
        <taxon>Flavobacteriaceae</taxon>
        <taxon>Flavobacterium</taxon>
    </lineage>
</organism>
<dbReference type="AlphaFoldDB" id="A0A9X1XRV3"/>
<dbReference type="SUPFAM" id="SSF51391">
    <property type="entry name" value="Thiamin phosphate synthase"/>
    <property type="match status" value="1"/>
</dbReference>
<dbReference type="InterPro" id="IPR013785">
    <property type="entry name" value="Aldolase_TIM"/>
</dbReference>
<dbReference type="PANTHER" id="PTHR20857:SF15">
    <property type="entry name" value="THIAMINE-PHOSPHATE SYNTHASE"/>
    <property type="match status" value="1"/>
</dbReference>
<reference evidence="4" key="1">
    <citation type="submission" date="2022-04" db="EMBL/GenBank/DDBJ databases">
        <title>Flavobacterium pygoscelis sp. nov. isolated from Chinstrap chick (Pygoscelis antarcticus).</title>
        <authorList>
            <person name="Irgang R."/>
            <person name="Poblete-Morales M."/>
            <person name="Avendano-Herrera R."/>
        </authorList>
    </citation>
    <scope>NUCLEOTIDE SEQUENCE</scope>
    <source>
        <strain evidence="4">I-SCBP12n</strain>
    </source>
</reference>
<accession>A0A9X1XRV3</accession>
<keyword evidence="5" id="KW-1185">Reference proteome</keyword>
<gene>
    <name evidence="4" type="ORF">MW871_09910</name>
</gene>
<evidence type="ECO:0000313" key="5">
    <source>
        <dbReference type="Proteomes" id="UP001139260"/>
    </source>
</evidence>
<feature type="domain" description="Thiamine phosphate synthase/TenI" evidence="3">
    <location>
        <begin position="15"/>
        <end position="168"/>
    </location>
</feature>
<name>A0A9X1XRV3_9FLAO</name>
<dbReference type="EMBL" id="JALNUB010000005">
    <property type="protein sequence ID" value="MCK8142204.1"/>
    <property type="molecule type" value="Genomic_DNA"/>
</dbReference>
<dbReference type="InterPro" id="IPR036206">
    <property type="entry name" value="ThiamineP_synth_sf"/>
</dbReference>
<sequence>MIVISNPIVLNREKFLINTLFEEGLELLHVRKPNYSDEEMKSFLSEINQEFRSKLVLHNHHQLATEFGINRIHNPVKIKKFGWDKPIFSTSTHSIEEFNELSTFFEYAFLSPVFSSISKTNYHPINDLFLEIKKRTNFKTRMIALGGIQPENIPKLLQSDFDDCALLGTIWNDDNPIKKFKICQQIAHMH</sequence>
<dbReference type="GO" id="GO:0005737">
    <property type="term" value="C:cytoplasm"/>
    <property type="evidence" value="ECO:0007669"/>
    <property type="project" value="TreeGrafter"/>
</dbReference>
<dbReference type="Proteomes" id="UP001139260">
    <property type="component" value="Unassembled WGS sequence"/>
</dbReference>
<dbReference type="CDD" id="cd00564">
    <property type="entry name" value="TMP_TenI"/>
    <property type="match status" value="1"/>
</dbReference>
<dbReference type="PANTHER" id="PTHR20857">
    <property type="entry name" value="THIAMINE-PHOSPHATE PYROPHOSPHORYLASE"/>
    <property type="match status" value="1"/>
</dbReference>
<evidence type="ECO:0000256" key="1">
    <source>
        <dbReference type="ARBA" id="ARBA00004948"/>
    </source>
</evidence>
<keyword evidence="2" id="KW-0784">Thiamine biosynthesis</keyword>
<dbReference type="Gene3D" id="3.20.20.70">
    <property type="entry name" value="Aldolase class I"/>
    <property type="match status" value="1"/>
</dbReference>
<protein>
    <submittedName>
        <fullName evidence="4">Thiamine phosphate synthase</fullName>
    </submittedName>
</protein>
<dbReference type="Pfam" id="PF02581">
    <property type="entry name" value="TMP-TENI"/>
    <property type="match status" value="1"/>
</dbReference>
<evidence type="ECO:0000256" key="2">
    <source>
        <dbReference type="ARBA" id="ARBA00022977"/>
    </source>
</evidence>
<dbReference type="RefSeq" id="WP_248428396.1">
    <property type="nucleotide sequence ID" value="NZ_JALNUB010000005.1"/>
</dbReference>
<evidence type="ECO:0000259" key="3">
    <source>
        <dbReference type="Pfam" id="PF02581"/>
    </source>
</evidence>
<comment type="pathway">
    <text evidence="1">Cofactor biosynthesis; thiamine diphosphate biosynthesis.</text>
</comment>
<dbReference type="GO" id="GO:0004789">
    <property type="term" value="F:thiamine-phosphate diphosphorylase activity"/>
    <property type="evidence" value="ECO:0007669"/>
    <property type="project" value="TreeGrafter"/>
</dbReference>
<dbReference type="GO" id="GO:0009228">
    <property type="term" value="P:thiamine biosynthetic process"/>
    <property type="evidence" value="ECO:0007669"/>
    <property type="project" value="UniProtKB-KW"/>
</dbReference>
<evidence type="ECO:0000313" key="4">
    <source>
        <dbReference type="EMBL" id="MCK8142204.1"/>
    </source>
</evidence>
<dbReference type="InterPro" id="IPR022998">
    <property type="entry name" value="ThiamineP_synth_TenI"/>
</dbReference>
<proteinExistence type="predicted"/>
<comment type="caution">
    <text evidence="4">The sequence shown here is derived from an EMBL/GenBank/DDBJ whole genome shotgun (WGS) entry which is preliminary data.</text>
</comment>